<sequence length="65" mass="7553">MIQSHQKVVTRLRILCCKEHVELALDVVVDETEEVPHLETVDNHEELSTKCEYCDGRAIYIVENK</sequence>
<evidence type="ECO:0000313" key="1">
    <source>
        <dbReference type="EMBL" id="TFE01775.1"/>
    </source>
</evidence>
<dbReference type="AlphaFoldDB" id="A0A4Y8LM21"/>
<organism evidence="1 2">
    <name type="scientific">Jeotgalibacillus salarius</name>
    <dbReference type="NCBI Taxonomy" id="546023"/>
    <lineage>
        <taxon>Bacteria</taxon>
        <taxon>Bacillati</taxon>
        <taxon>Bacillota</taxon>
        <taxon>Bacilli</taxon>
        <taxon>Bacillales</taxon>
        <taxon>Caryophanaceae</taxon>
        <taxon>Jeotgalibacillus</taxon>
    </lineage>
</organism>
<keyword evidence="2" id="KW-1185">Reference proteome</keyword>
<protein>
    <submittedName>
        <fullName evidence="1">CxxH/CxxC protein</fullName>
    </submittedName>
</protein>
<dbReference type="Pfam" id="PF14116">
    <property type="entry name" value="YyzF"/>
    <property type="match status" value="1"/>
</dbReference>
<proteinExistence type="predicted"/>
<name>A0A4Y8LM21_9BACL</name>
<dbReference type="EMBL" id="SORX01000004">
    <property type="protein sequence ID" value="TFE01775.1"/>
    <property type="molecule type" value="Genomic_DNA"/>
</dbReference>
<dbReference type="InterPro" id="IPR025626">
    <property type="entry name" value="YyzF"/>
</dbReference>
<reference evidence="1 2" key="1">
    <citation type="submission" date="2019-03" db="EMBL/GenBank/DDBJ databases">
        <authorList>
            <person name="Yang Y."/>
        </authorList>
    </citation>
    <scope>NUCLEOTIDE SEQUENCE [LARGE SCALE GENOMIC DNA]</scope>
    <source>
        <strain evidence="1 2">ASL-1</strain>
    </source>
</reference>
<gene>
    <name evidence="1" type="ORF">E2626_07795</name>
</gene>
<evidence type="ECO:0000313" key="2">
    <source>
        <dbReference type="Proteomes" id="UP000297776"/>
    </source>
</evidence>
<comment type="caution">
    <text evidence="1">The sequence shown here is derived from an EMBL/GenBank/DDBJ whole genome shotgun (WGS) entry which is preliminary data.</text>
</comment>
<dbReference type="OrthoDB" id="1652387at2"/>
<accession>A0A4Y8LM21</accession>
<dbReference type="Proteomes" id="UP000297776">
    <property type="component" value="Unassembled WGS sequence"/>
</dbReference>
<dbReference type="NCBIfam" id="TIGR04129">
    <property type="entry name" value="CxxH_BA5709"/>
    <property type="match status" value="1"/>
</dbReference>